<reference evidence="1 2" key="1">
    <citation type="submission" date="2014-04" db="EMBL/GenBank/DDBJ databases">
        <authorList>
            <consortium name="DOE Joint Genome Institute"/>
            <person name="Kuo A."/>
            <person name="Kohler A."/>
            <person name="Costa M.D."/>
            <person name="Nagy L.G."/>
            <person name="Floudas D."/>
            <person name="Copeland A."/>
            <person name="Barry K.W."/>
            <person name="Cichocki N."/>
            <person name="Veneault-Fourrey C."/>
            <person name="LaButti K."/>
            <person name="Lindquist E.A."/>
            <person name="Lipzen A."/>
            <person name="Lundell T."/>
            <person name="Morin E."/>
            <person name="Murat C."/>
            <person name="Sun H."/>
            <person name="Tunlid A."/>
            <person name="Henrissat B."/>
            <person name="Grigoriev I.V."/>
            <person name="Hibbett D.S."/>
            <person name="Martin F."/>
            <person name="Nordberg H.P."/>
            <person name="Cantor M.N."/>
            <person name="Hua S.X."/>
        </authorList>
    </citation>
    <scope>NUCLEOTIDE SEQUENCE [LARGE SCALE GENOMIC DNA]</scope>
    <source>
        <strain evidence="1 2">Marx 270</strain>
    </source>
</reference>
<dbReference type="EMBL" id="KN831977">
    <property type="protein sequence ID" value="KIO03249.1"/>
    <property type="molecule type" value="Genomic_DNA"/>
</dbReference>
<evidence type="ECO:0000313" key="1">
    <source>
        <dbReference type="EMBL" id="KIO03249.1"/>
    </source>
</evidence>
<name>A0A0C3P761_PISTI</name>
<gene>
    <name evidence="1" type="ORF">M404DRAFT_626524</name>
</gene>
<keyword evidence="2" id="KW-1185">Reference proteome</keyword>
<evidence type="ECO:0000313" key="2">
    <source>
        <dbReference type="Proteomes" id="UP000054217"/>
    </source>
</evidence>
<sequence>MHHIPYGCRLSSASLHVKRVNCDGIVVQYTLFPCLLCCCSPTVLLSPRISRKFCYDAGGDLRTTLITLASFPFRDAAALSSTVLFFHHWGRCLAPPCITLY</sequence>
<dbReference type="AlphaFoldDB" id="A0A0C3P761"/>
<dbReference type="Proteomes" id="UP000054217">
    <property type="component" value="Unassembled WGS sequence"/>
</dbReference>
<accession>A0A0C3P761</accession>
<dbReference type="InParanoid" id="A0A0C3P761"/>
<dbReference type="HOGENOM" id="CLU_2292837_0_0_1"/>
<protein>
    <submittedName>
        <fullName evidence="1">Uncharacterized protein</fullName>
    </submittedName>
</protein>
<organism evidence="1 2">
    <name type="scientific">Pisolithus tinctorius Marx 270</name>
    <dbReference type="NCBI Taxonomy" id="870435"/>
    <lineage>
        <taxon>Eukaryota</taxon>
        <taxon>Fungi</taxon>
        <taxon>Dikarya</taxon>
        <taxon>Basidiomycota</taxon>
        <taxon>Agaricomycotina</taxon>
        <taxon>Agaricomycetes</taxon>
        <taxon>Agaricomycetidae</taxon>
        <taxon>Boletales</taxon>
        <taxon>Sclerodermatineae</taxon>
        <taxon>Pisolithaceae</taxon>
        <taxon>Pisolithus</taxon>
    </lineage>
</organism>
<proteinExistence type="predicted"/>
<reference evidence="2" key="2">
    <citation type="submission" date="2015-01" db="EMBL/GenBank/DDBJ databases">
        <title>Evolutionary Origins and Diversification of the Mycorrhizal Mutualists.</title>
        <authorList>
            <consortium name="DOE Joint Genome Institute"/>
            <consortium name="Mycorrhizal Genomics Consortium"/>
            <person name="Kohler A."/>
            <person name="Kuo A."/>
            <person name="Nagy L.G."/>
            <person name="Floudas D."/>
            <person name="Copeland A."/>
            <person name="Barry K.W."/>
            <person name="Cichocki N."/>
            <person name="Veneault-Fourrey C."/>
            <person name="LaButti K."/>
            <person name="Lindquist E.A."/>
            <person name="Lipzen A."/>
            <person name="Lundell T."/>
            <person name="Morin E."/>
            <person name="Murat C."/>
            <person name="Riley R."/>
            <person name="Ohm R."/>
            <person name="Sun H."/>
            <person name="Tunlid A."/>
            <person name="Henrissat B."/>
            <person name="Grigoriev I.V."/>
            <person name="Hibbett D.S."/>
            <person name="Martin F."/>
        </authorList>
    </citation>
    <scope>NUCLEOTIDE SEQUENCE [LARGE SCALE GENOMIC DNA]</scope>
    <source>
        <strain evidence="2">Marx 270</strain>
    </source>
</reference>